<dbReference type="SUPFAM" id="SSF51197">
    <property type="entry name" value="Clavaminate synthase-like"/>
    <property type="match status" value="1"/>
</dbReference>
<feature type="region of interest" description="Disordered" evidence="2">
    <location>
        <begin position="159"/>
        <end position="268"/>
    </location>
</feature>
<evidence type="ECO:0000256" key="1">
    <source>
        <dbReference type="ARBA" id="ARBA00007879"/>
    </source>
</evidence>
<dbReference type="OrthoDB" id="1916097at2759"/>
<dbReference type="GO" id="GO:0006402">
    <property type="term" value="P:mRNA catabolic process"/>
    <property type="evidence" value="ECO:0007669"/>
    <property type="project" value="InterPro"/>
</dbReference>
<feature type="region of interest" description="Disordered" evidence="2">
    <location>
        <begin position="490"/>
        <end position="535"/>
    </location>
</feature>
<reference evidence="4" key="1">
    <citation type="submission" date="2025-08" db="UniProtKB">
        <authorList>
            <consortium name="RefSeq"/>
        </authorList>
    </citation>
    <scope>IDENTIFICATION</scope>
    <source>
        <tissue evidence="4">Fruit stalk</tissue>
    </source>
</reference>
<accession>A0A6P5Y4N1</accession>
<dbReference type="PANTHER" id="PTHR31447:SF0">
    <property type="entry name" value="HYDROXYPROLINE-RICH GLYCOPROTEIN FAMILY PROTEIN"/>
    <property type="match status" value="1"/>
</dbReference>
<sequence>MAMPSGNVVSSDKMQFPAPSVGGGGAAGAVGGGAGGGEIHQHHHRLWFPDERDGFIYWLRGEFAAANAMIDSLSHHLREVGEVGEYEAVIACIQQRRCNWNPVLHMQQYFSVADVSYALQQVAWRRRQRHYDPGKVGGKEFKRSGIGFKGHRIEVAKEVQNSGVDSDGYSTVTTVSERNERGSEKREELKSGGGVGKVEDKDSAVTDDKKDVGSKPHADSSDLKGSGSSKGTTDGNTEPGTEDVNGGCTSSYKENDLHSTQNQNEQQNLAMGPKTFVGNEMFDGKMVNVVDGLKLFEELFDEKEVSNLVSLVNDLRAAGKRGQFQEAGQTYVASKKPIKGHGREMIQLGLPIADAPLDDETVAGTLKDRRIEAIPALLQDAIERLVNLQVLTAKPDSCIIDVYNEGDHSLPRMCPPWFGKPVCIMFLTDCDITFGRVIGVDHPGDFRGSLKLSLAPGSLLVMQGKSADFAKHALPSVRKQRILVTFTKYQPKKSTADNQRHPSPLVSQSSQWGPPPSRSPNHFRHSAGPKHYAAIPTSGVLPAPAIRPLIPPPNGVQTLFVPTPVAPAIPFPAPVPIPPVSTGWPAAPPRHPPPRLPVPGTGVFLPPPGSNSSSQQSSTSATEVNIPVETTSPPGKDDGSGKPNHHTTSSGGRLDGKSPKQECNGSVDGTGSGRAMMQEEQQRADNSVNQPASAV</sequence>
<dbReference type="KEGG" id="dzi:111288681"/>
<dbReference type="RefSeq" id="XP_022735397.1">
    <property type="nucleotide sequence ID" value="XM_022879662.1"/>
</dbReference>
<feature type="compositionally biased region" description="Low complexity" evidence="2">
    <location>
        <begin position="223"/>
        <end position="235"/>
    </location>
</feature>
<comment type="similarity">
    <text evidence="1">Belongs to the alkB family.</text>
</comment>
<feature type="compositionally biased region" description="Low complexity" evidence="2">
    <location>
        <begin position="610"/>
        <end position="620"/>
    </location>
</feature>
<protein>
    <submittedName>
        <fullName evidence="4">Uncharacterized protein LOC111288681 isoform X1</fullName>
    </submittedName>
</protein>
<feature type="compositionally biased region" description="Basic and acidic residues" evidence="2">
    <location>
        <begin position="197"/>
        <end position="222"/>
    </location>
</feature>
<feature type="compositionally biased region" description="Polar residues" evidence="2">
    <location>
        <begin position="247"/>
        <end position="268"/>
    </location>
</feature>
<evidence type="ECO:0000256" key="2">
    <source>
        <dbReference type="SAM" id="MobiDB-lite"/>
    </source>
</evidence>
<dbReference type="GO" id="GO:0003729">
    <property type="term" value="F:mRNA binding"/>
    <property type="evidence" value="ECO:0007669"/>
    <property type="project" value="InterPro"/>
</dbReference>
<evidence type="ECO:0000313" key="3">
    <source>
        <dbReference type="Proteomes" id="UP000515121"/>
    </source>
</evidence>
<dbReference type="GO" id="GO:0032451">
    <property type="term" value="F:demethylase activity"/>
    <property type="evidence" value="ECO:0007669"/>
    <property type="project" value="InterPro"/>
</dbReference>
<name>A0A6P5Y4N1_DURZI</name>
<organism evidence="3 4">
    <name type="scientific">Durio zibethinus</name>
    <name type="common">Durian</name>
    <dbReference type="NCBI Taxonomy" id="66656"/>
    <lineage>
        <taxon>Eukaryota</taxon>
        <taxon>Viridiplantae</taxon>
        <taxon>Streptophyta</taxon>
        <taxon>Embryophyta</taxon>
        <taxon>Tracheophyta</taxon>
        <taxon>Spermatophyta</taxon>
        <taxon>Magnoliopsida</taxon>
        <taxon>eudicotyledons</taxon>
        <taxon>Gunneridae</taxon>
        <taxon>Pentapetalae</taxon>
        <taxon>rosids</taxon>
        <taxon>malvids</taxon>
        <taxon>Malvales</taxon>
        <taxon>Malvaceae</taxon>
        <taxon>Helicteroideae</taxon>
        <taxon>Durio</taxon>
    </lineage>
</organism>
<dbReference type="InterPro" id="IPR044842">
    <property type="entry name" value="ALKBH9B/ALKBH10B-like"/>
</dbReference>
<feature type="compositionally biased region" description="Polar residues" evidence="2">
    <location>
        <begin position="159"/>
        <end position="176"/>
    </location>
</feature>
<dbReference type="AlphaFoldDB" id="A0A6P5Y4N1"/>
<dbReference type="Proteomes" id="UP000515121">
    <property type="component" value="Unplaced"/>
</dbReference>
<dbReference type="Gene3D" id="2.60.120.590">
    <property type="entry name" value="Alpha-ketoglutarate-dependent dioxygenase AlkB-like"/>
    <property type="match status" value="1"/>
</dbReference>
<evidence type="ECO:0000313" key="4">
    <source>
        <dbReference type="RefSeq" id="XP_022735397.1"/>
    </source>
</evidence>
<dbReference type="InterPro" id="IPR037151">
    <property type="entry name" value="AlkB-like_sf"/>
</dbReference>
<feature type="region of interest" description="Disordered" evidence="2">
    <location>
        <begin position="585"/>
        <end position="695"/>
    </location>
</feature>
<feature type="compositionally biased region" description="Basic and acidic residues" evidence="2">
    <location>
        <begin position="177"/>
        <end position="190"/>
    </location>
</feature>
<gene>
    <name evidence="4" type="primary">LOC111288681</name>
</gene>
<feature type="compositionally biased region" description="Polar residues" evidence="2">
    <location>
        <begin position="684"/>
        <end position="695"/>
    </location>
</feature>
<keyword evidence="3" id="KW-1185">Reference proteome</keyword>
<dbReference type="GeneID" id="111288681"/>
<proteinExistence type="inferred from homology"/>
<dbReference type="PANTHER" id="PTHR31447">
    <property type="entry name" value="HYDROXYPROLINE-RICH GLYCOPROTEIN FAMILY PROTEIN-RELATED"/>
    <property type="match status" value="1"/>
</dbReference>
<feature type="compositionally biased region" description="Pro residues" evidence="2">
    <location>
        <begin position="586"/>
        <end position="597"/>
    </location>
</feature>